<evidence type="ECO:0000313" key="2">
    <source>
        <dbReference type="Proteomes" id="UP001064048"/>
    </source>
</evidence>
<reference evidence="1 2" key="1">
    <citation type="journal article" date="2022" name="Genome Biol. Evol.">
        <title>The Spruce Budworm Genome: Reconstructing the Evolutionary History of Antifreeze Proteins.</title>
        <authorList>
            <person name="Beliveau C."/>
            <person name="Gagne P."/>
            <person name="Picq S."/>
            <person name="Vernygora O."/>
            <person name="Keeling C.I."/>
            <person name="Pinkney K."/>
            <person name="Doucet D."/>
            <person name="Wen F."/>
            <person name="Johnston J.S."/>
            <person name="Maaroufi H."/>
            <person name="Boyle B."/>
            <person name="Laroche J."/>
            <person name="Dewar K."/>
            <person name="Juretic N."/>
            <person name="Blackburn G."/>
            <person name="Nisole A."/>
            <person name="Brunet B."/>
            <person name="Brandao M."/>
            <person name="Lumley L."/>
            <person name="Duan J."/>
            <person name="Quan G."/>
            <person name="Lucarotti C.J."/>
            <person name="Roe A.D."/>
            <person name="Sperling F.A.H."/>
            <person name="Levesque R.C."/>
            <person name="Cusson M."/>
        </authorList>
    </citation>
    <scope>NUCLEOTIDE SEQUENCE [LARGE SCALE GENOMIC DNA]</scope>
    <source>
        <strain evidence="1">Glfc:IPQL:Cfum</strain>
    </source>
</reference>
<dbReference type="EMBL" id="CM046124">
    <property type="protein sequence ID" value="KAI8433122.1"/>
    <property type="molecule type" value="Genomic_DNA"/>
</dbReference>
<sequence>HLSLAKSGTQPSFGNRDGPSTCSSGKLKKNPTSPLTIIVSPDRPHSVGPRAAGRRVAHVPAAVLTLSPAGWLSLPPHAPEGAAACRRAPSPTTAGAMCRSVRYRYDKSCGRPFRIACRRVVVACGGGDRPNTLAPSVAPHALHSLSALQRALPTVTDAEEPPLALVVGSGVSGADAVWLCVRAGLRVAHVHRDPAPALARLSPDAYPDYCQVYKMMMDGPTGSHKNYTPYPHHKIVDVTPHKNKKSPKMADELEEDCLKNVKLLNVVTNDLIEITVSVITVLIGSKPDLFFLQTNFNLNCIDVNDCLKCTDESKHAAKRKIEDNRCFLKNHWHYFKSVLGQSIQSCKSRYLNYTEVNGNDTTCIVPDCNKRECKCEVMPYSDPLENKIKCQCQPSNPYSSGIGFGIDPKKGVDCRGNPVAIDKGTHEMLYAPKGMYALGPLTADNFVRFIPGGALALVAHIHKEHKTE</sequence>
<name>A0ACC0K9L8_CHOFU</name>
<comment type="caution">
    <text evidence="1">The sequence shown here is derived from an EMBL/GenBank/DDBJ whole genome shotgun (WGS) entry which is preliminary data.</text>
</comment>
<accession>A0ACC0K9L8</accession>
<keyword evidence="2" id="KW-1185">Reference proteome</keyword>
<dbReference type="Proteomes" id="UP001064048">
    <property type="component" value="Chromosome 24"/>
</dbReference>
<feature type="non-terminal residue" evidence="1">
    <location>
        <position position="1"/>
    </location>
</feature>
<organism evidence="1 2">
    <name type="scientific">Choristoneura fumiferana</name>
    <name type="common">Spruce budworm moth</name>
    <name type="synonym">Archips fumiferana</name>
    <dbReference type="NCBI Taxonomy" id="7141"/>
    <lineage>
        <taxon>Eukaryota</taxon>
        <taxon>Metazoa</taxon>
        <taxon>Ecdysozoa</taxon>
        <taxon>Arthropoda</taxon>
        <taxon>Hexapoda</taxon>
        <taxon>Insecta</taxon>
        <taxon>Pterygota</taxon>
        <taxon>Neoptera</taxon>
        <taxon>Endopterygota</taxon>
        <taxon>Lepidoptera</taxon>
        <taxon>Glossata</taxon>
        <taxon>Ditrysia</taxon>
        <taxon>Tortricoidea</taxon>
        <taxon>Tortricidae</taxon>
        <taxon>Tortricinae</taxon>
        <taxon>Choristoneura</taxon>
    </lineage>
</organism>
<gene>
    <name evidence="1" type="ORF">MSG28_013970</name>
</gene>
<proteinExistence type="predicted"/>
<evidence type="ECO:0000313" key="1">
    <source>
        <dbReference type="EMBL" id="KAI8433122.1"/>
    </source>
</evidence>
<protein>
    <submittedName>
        <fullName evidence="1">Uncharacterized protein</fullName>
    </submittedName>
</protein>